<dbReference type="Pfam" id="PF00403">
    <property type="entry name" value="HMA"/>
    <property type="match status" value="2"/>
</dbReference>
<dbReference type="Proteomes" id="UP000507245">
    <property type="component" value="Unassembled WGS sequence"/>
</dbReference>
<dbReference type="InterPro" id="IPR044577">
    <property type="entry name" value="HIPP4/7/8/17/18/19"/>
</dbReference>
<evidence type="ECO:0000256" key="4">
    <source>
        <dbReference type="ARBA" id="ARBA00024045"/>
    </source>
</evidence>
<evidence type="ECO:0000313" key="9">
    <source>
        <dbReference type="Proteomes" id="UP000507245"/>
    </source>
</evidence>
<evidence type="ECO:0000256" key="5">
    <source>
        <dbReference type="SAM" id="Coils"/>
    </source>
</evidence>
<dbReference type="SUPFAM" id="SSF55008">
    <property type="entry name" value="HMA, heavy metal-associated domain"/>
    <property type="match status" value="2"/>
</dbReference>
<protein>
    <recommendedName>
        <fullName evidence="7">HMA domain-containing protein</fullName>
    </recommendedName>
</protein>
<evidence type="ECO:0000256" key="1">
    <source>
        <dbReference type="ARBA" id="ARBA00022481"/>
    </source>
</evidence>
<dbReference type="EMBL" id="CAEKKB010000001">
    <property type="protein sequence ID" value="CAB4294634.1"/>
    <property type="molecule type" value="Genomic_DNA"/>
</dbReference>
<evidence type="ECO:0000259" key="7">
    <source>
        <dbReference type="PROSITE" id="PS50846"/>
    </source>
</evidence>
<dbReference type="GO" id="GO:0046872">
    <property type="term" value="F:metal ion binding"/>
    <property type="evidence" value="ECO:0007669"/>
    <property type="project" value="UniProtKB-KW"/>
</dbReference>
<keyword evidence="3" id="KW-0636">Prenylation</keyword>
<keyword evidence="9" id="KW-1185">Reference proteome</keyword>
<dbReference type="InterPro" id="IPR006121">
    <property type="entry name" value="HMA_dom"/>
</dbReference>
<accession>A0A6J5W4Q9</accession>
<sequence>MRRTVSPAKEIVLRVLMHCEGCKSKVSKCLKGVEGIEDVTVDYANQRVVVKGKKANPLKVLERLQTKYSSNAELISPKPKPENKEKKEPQKKEEAQPQVKVVVLKMLMHCEGCANDIKKYLEKMKGVLSVEANMESSRVTVRGVVDLFMLFFGEGQLRDRCLSLAREGPGPSVWQFGASAGDCPFGRASPFGREEDMSTLRLCNSTKRVSVAGAEGGLPKIAFRRWPTEGSLPKIAFRREGVTSSRVARGPSKLRKGAFRREGVTSSCLPKGRCDVTMRTPSKLRKGAFRREGVTSSCLPKGRCDVTMRTPSKLRKGAFRREGVTSSCLPKGRCDVTMRTPSKLRKGAFRREGVTSSCLPKGRCDVTTCREDSFQASEGSLPKGRCDVIMPSEGRCDVTMRTPSKLRKGAFRREGVTSRPSKLRKGAFRREGVTSSRVARGPSKLRKGAFRREGVTSSCLPKGRCDVITRTLSKLRKGAFRREGVTSPRVVRTPSKLRKGAFRREGSLPKGRCDVIVRTPSKLRKGAFRREGMTSSCLPKGRCDVTTCREDSFQASEGSLPKGRCDVASAMWQWYRNVCLWKSRRPNGMMSFCLERESRGPSYAFKRLWRAEGMSDNSERESQSSPSPHAFSGEEFESGSPNEDLGTDGESTESERVVEGLIMEGNRVGGEEQSRSSGGEAYREMQRNYVALEACANRVLGITQAPEASGSGRAGPSGCGTVVVASADVGIPIGVPLPKKNMMSLYDLESLKADYAIPDCVGLRLPIPTEAARYPPEGCVMVFSAMYKHGLRLPLHPWVQMMLSRLGYAPGQYNPNFWCILHGVYIAWWLAKRGEPTFEQFMHLYSVSRQQGNFGWVQVNCRKAKERGYFIGQPPSSQKTWRNRWFFAFGDWECWPGTTVSKHVPTHFQSIGSVKCRPVSREEEEEIELVRRQVSQEARELKNIVTPALLLQSGLLQGMAEVPKKVVTVVETSPKVVVDPEERQRKLQERREKDRANRAKKQAKGAPSTAEGTAARAAGKRPRTEEDERLEELEKKRRGLESSIHDVMGGTVLPPFDLDPPPRLPLEMEELFPAGTEDIDFASVRREAKEVTLAMHRQEVPLVNAFLTGVKIDAGELARTKATDFSDRVQKTVLSAANVSSPVPLTPYQCNCDLLMNIPFLQAFGDMYLTLARAEREVNLARRHSEAAKAATAEAQAALRERNALQLKVGRLERELKETTRRLEAVEEARLESERRRTEELSRARAEAVEEYQGSDRFKSLVLDAMVEEQYGWEKQVARFNPGLDINFDTSGVPPPIPSGRESLFAATPSAEATSPSEAETRGGADASGGESTVDPDTAAEDEADDHADA</sequence>
<feature type="region of interest" description="Disordered" evidence="6">
    <location>
        <begin position="1290"/>
        <end position="1350"/>
    </location>
</feature>
<feature type="compositionally biased region" description="Basic and acidic residues" evidence="6">
    <location>
        <begin position="79"/>
        <end position="95"/>
    </location>
</feature>
<feature type="compositionally biased region" description="Acidic residues" evidence="6">
    <location>
        <begin position="1338"/>
        <end position="1350"/>
    </location>
</feature>
<feature type="region of interest" description="Disordered" evidence="6">
    <location>
        <begin position="978"/>
        <end position="1043"/>
    </location>
</feature>
<feature type="compositionally biased region" description="Basic and acidic residues" evidence="6">
    <location>
        <begin position="1022"/>
        <end position="1043"/>
    </location>
</feature>
<evidence type="ECO:0000256" key="6">
    <source>
        <dbReference type="SAM" id="MobiDB-lite"/>
    </source>
</evidence>
<feature type="domain" description="HMA" evidence="7">
    <location>
        <begin position="8"/>
        <end position="72"/>
    </location>
</feature>
<feature type="region of interest" description="Disordered" evidence="6">
    <location>
        <begin position="71"/>
        <end position="96"/>
    </location>
</feature>
<evidence type="ECO:0000313" key="8">
    <source>
        <dbReference type="EMBL" id="CAB4294634.1"/>
    </source>
</evidence>
<keyword evidence="2" id="KW-0479">Metal-binding</keyword>
<feature type="domain" description="HMA" evidence="7">
    <location>
        <begin position="99"/>
        <end position="172"/>
    </location>
</feature>
<evidence type="ECO:0000256" key="2">
    <source>
        <dbReference type="ARBA" id="ARBA00022723"/>
    </source>
</evidence>
<dbReference type="PANTHER" id="PTHR46195:SF17">
    <property type="entry name" value="HEAVY METAL-ASSOCIATED ISOPRENYLATED PLANT PROTEIN 8"/>
    <property type="match status" value="1"/>
</dbReference>
<feature type="compositionally biased region" description="Basic and acidic residues" evidence="6">
    <location>
        <begin position="978"/>
        <end position="997"/>
    </location>
</feature>
<gene>
    <name evidence="8" type="ORF">ORAREDHAP_LOCUS5559</name>
</gene>
<evidence type="ECO:0000256" key="3">
    <source>
        <dbReference type="ARBA" id="ARBA00023289"/>
    </source>
</evidence>
<dbReference type="PROSITE" id="PS50846">
    <property type="entry name" value="HMA_2"/>
    <property type="match status" value="2"/>
</dbReference>
<feature type="region of interest" description="Disordered" evidence="6">
    <location>
        <begin position="662"/>
        <end position="681"/>
    </location>
</feature>
<keyword evidence="3" id="KW-0449">Lipoprotein</keyword>
<dbReference type="OrthoDB" id="1175524at2759"/>
<dbReference type="PANTHER" id="PTHR46195">
    <property type="entry name" value="HEAVY METAL-ASSOCIATED ISOPRENYLATED PLANT PROTEIN 7"/>
    <property type="match status" value="1"/>
</dbReference>
<dbReference type="Gene3D" id="3.30.70.100">
    <property type="match status" value="2"/>
</dbReference>
<reference evidence="9" key="1">
    <citation type="journal article" date="2020" name="Genome Biol.">
        <title>Gamete binning: chromosome-level and haplotype-resolved genome assembly enabled by high-throughput single-cell sequencing of gamete genomes.</title>
        <authorList>
            <person name="Campoy J.A."/>
            <person name="Sun H."/>
            <person name="Goel M."/>
            <person name="Jiao W.-B."/>
            <person name="Folz-Donahue K."/>
            <person name="Wang N."/>
            <person name="Rubio M."/>
            <person name="Liu C."/>
            <person name="Kukat C."/>
            <person name="Ruiz D."/>
            <person name="Huettel B."/>
            <person name="Schneeberger K."/>
        </authorList>
    </citation>
    <scope>NUCLEOTIDE SEQUENCE [LARGE SCALE GENOMIC DNA]</scope>
    <source>
        <strain evidence="9">cv. Rojo Pasion</strain>
    </source>
</reference>
<feature type="compositionally biased region" description="Low complexity" evidence="6">
    <location>
        <begin position="1306"/>
        <end position="1318"/>
    </location>
</feature>
<keyword evidence="1" id="KW-0488">Methylation</keyword>
<proteinExistence type="inferred from homology"/>
<dbReference type="CDD" id="cd00371">
    <property type="entry name" value="HMA"/>
    <property type="match status" value="2"/>
</dbReference>
<name>A0A6J5W4Q9_PRUAR</name>
<feature type="coiled-coil region" evidence="5">
    <location>
        <begin position="1171"/>
        <end position="1251"/>
    </location>
</feature>
<organism evidence="8 9">
    <name type="scientific">Prunus armeniaca</name>
    <name type="common">Apricot</name>
    <name type="synonym">Armeniaca vulgaris</name>
    <dbReference type="NCBI Taxonomy" id="36596"/>
    <lineage>
        <taxon>Eukaryota</taxon>
        <taxon>Viridiplantae</taxon>
        <taxon>Streptophyta</taxon>
        <taxon>Embryophyta</taxon>
        <taxon>Tracheophyta</taxon>
        <taxon>Spermatophyta</taxon>
        <taxon>Magnoliopsida</taxon>
        <taxon>eudicotyledons</taxon>
        <taxon>Gunneridae</taxon>
        <taxon>Pentapetalae</taxon>
        <taxon>rosids</taxon>
        <taxon>fabids</taxon>
        <taxon>Rosales</taxon>
        <taxon>Rosaceae</taxon>
        <taxon>Amygdaloideae</taxon>
        <taxon>Amygdaleae</taxon>
        <taxon>Prunus</taxon>
    </lineage>
</organism>
<keyword evidence="5" id="KW-0175">Coiled coil</keyword>
<comment type="similarity">
    <text evidence="4">Belongs to the HIPP family.</text>
</comment>
<feature type="region of interest" description="Disordered" evidence="6">
    <location>
        <begin position="614"/>
        <end position="655"/>
    </location>
</feature>
<dbReference type="InterPro" id="IPR036163">
    <property type="entry name" value="HMA_dom_sf"/>
</dbReference>